<evidence type="ECO:0000313" key="4">
    <source>
        <dbReference type="EMBL" id="KTC97582.1"/>
    </source>
</evidence>
<dbReference type="AlphaFoldDB" id="A0A0W0TPW0"/>
<evidence type="ECO:0000313" key="5">
    <source>
        <dbReference type="Proteomes" id="UP000054773"/>
    </source>
</evidence>
<protein>
    <submittedName>
        <fullName evidence="4">Phospholipase/carboxylesterase</fullName>
    </submittedName>
</protein>
<dbReference type="InterPro" id="IPR050565">
    <property type="entry name" value="LYPA1-2/EST-like"/>
</dbReference>
<dbReference type="STRING" id="448.Lery_1421"/>
<dbReference type="Gene3D" id="3.40.50.1820">
    <property type="entry name" value="alpha/beta hydrolase"/>
    <property type="match status" value="1"/>
</dbReference>
<organism evidence="4 5">
    <name type="scientific">Legionella erythra</name>
    <dbReference type="NCBI Taxonomy" id="448"/>
    <lineage>
        <taxon>Bacteria</taxon>
        <taxon>Pseudomonadati</taxon>
        <taxon>Pseudomonadota</taxon>
        <taxon>Gammaproteobacteria</taxon>
        <taxon>Legionellales</taxon>
        <taxon>Legionellaceae</taxon>
        <taxon>Legionella</taxon>
    </lineage>
</organism>
<dbReference type="SUPFAM" id="SSF53474">
    <property type="entry name" value="alpha/beta-Hydrolases"/>
    <property type="match status" value="1"/>
</dbReference>
<keyword evidence="5" id="KW-1185">Reference proteome</keyword>
<evidence type="ECO:0000259" key="3">
    <source>
        <dbReference type="Pfam" id="PF02230"/>
    </source>
</evidence>
<dbReference type="Pfam" id="PF02230">
    <property type="entry name" value="Abhydrolase_2"/>
    <property type="match status" value="1"/>
</dbReference>
<name>A0A0W0TPW0_LEGER</name>
<accession>A0A0W0TPW0</accession>
<dbReference type="EMBL" id="LNYA01000024">
    <property type="protein sequence ID" value="KTC97582.1"/>
    <property type="molecule type" value="Genomic_DNA"/>
</dbReference>
<comment type="similarity">
    <text evidence="1">Belongs to the AB hydrolase superfamily. AB hydrolase 2 family.</text>
</comment>
<dbReference type="PANTHER" id="PTHR10655">
    <property type="entry name" value="LYSOPHOSPHOLIPASE-RELATED"/>
    <property type="match status" value="1"/>
</dbReference>
<comment type="caution">
    <text evidence="4">The sequence shown here is derived from an EMBL/GenBank/DDBJ whole genome shotgun (WGS) entry which is preliminary data.</text>
</comment>
<dbReference type="GO" id="GO:0016787">
    <property type="term" value="F:hydrolase activity"/>
    <property type="evidence" value="ECO:0007669"/>
    <property type="project" value="UniProtKB-KW"/>
</dbReference>
<evidence type="ECO:0000256" key="1">
    <source>
        <dbReference type="ARBA" id="ARBA00006499"/>
    </source>
</evidence>
<feature type="domain" description="Phospholipase/carboxylesterase/thioesterase" evidence="3">
    <location>
        <begin position="56"/>
        <end position="260"/>
    </location>
</feature>
<gene>
    <name evidence="4" type="ORF">Lery_1421</name>
</gene>
<sequence>MNNINSSPGDKKNPIAHGFPSSALKIIEDKGNDLAIHQFFGDNLPFAELGVIVFLIDSKHPAQACVIWMHGLGADANDMAGLAEQLQVNDLMLRHVCLEAPVRPVTINGGMVMRAWYDILAMDFSAREDREGILTSEKMIVAAIEQQLAAGFSSERIYLAGFSQGGAMALHTALRMGMPLGGVISLSAYLPLAKECQPQLPKTTPLFIASGLYDPIVWPLWTKETIKWLDRQGFTAVSSHEYPMEHSVCANEVVDLSQWLIQQVRGA</sequence>
<proteinExistence type="inferred from homology"/>
<reference evidence="4 5" key="1">
    <citation type="submission" date="2015-11" db="EMBL/GenBank/DDBJ databases">
        <title>Genomic analysis of 38 Legionella species identifies large and diverse effector repertoires.</title>
        <authorList>
            <person name="Burstein D."/>
            <person name="Amaro F."/>
            <person name="Zusman T."/>
            <person name="Lifshitz Z."/>
            <person name="Cohen O."/>
            <person name="Gilbert J.A."/>
            <person name="Pupko T."/>
            <person name="Shuman H.A."/>
            <person name="Segal G."/>
        </authorList>
    </citation>
    <scope>NUCLEOTIDE SEQUENCE [LARGE SCALE GENOMIC DNA]</scope>
    <source>
        <strain evidence="4 5">SE-32A-C8</strain>
    </source>
</reference>
<dbReference type="InterPro" id="IPR029058">
    <property type="entry name" value="AB_hydrolase_fold"/>
</dbReference>
<keyword evidence="2" id="KW-0378">Hydrolase</keyword>
<dbReference type="InterPro" id="IPR003140">
    <property type="entry name" value="PLipase/COase/thioEstase"/>
</dbReference>
<dbReference type="PANTHER" id="PTHR10655:SF17">
    <property type="entry name" value="LYSOPHOSPHOLIPASE-LIKE PROTEIN 1"/>
    <property type="match status" value="1"/>
</dbReference>
<dbReference type="PATRIC" id="fig|448.7.peg.1485"/>
<evidence type="ECO:0000256" key="2">
    <source>
        <dbReference type="ARBA" id="ARBA00022801"/>
    </source>
</evidence>
<dbReference type="Proteomes" id="UP000054773">
    <property type="component" value="Unassembled WGS sequence"/>
</dbReference>